<keyword evidence="20" id="KW-1185">Reference proteome</keyword>
<dbReference type="InterPro" id="IPR011545">
    <property type="entry name" value="DEAD/DEAH_box_helicase_dom"/>
</dbReference>
<dbReference type="Pfam" id="PF09382">
    <property type="entry name" value="RQC"/>
    <property type="match status" value="1"/>
</dbReference>
<feature type="compositionally biased region" description="Polar residues" evidence="15">
    <location>
        <begin position="323"/>
        <end position="335"/>
    </location>
</feature>
<dbReference type="GeneID" id="39600135"/>
<dbReference type="SMART" id="SM00487">
    <property type="entry name" value="DEXDc"/>
    <property type="match status" value="1"/>
</dbReference>
<feature type="compositionally biased region" description="Basic and acidic residues" evidence="15">
    <location>
        <begin position="124"/>
        <end position="140"/>
    </location>
</feature>
<comment type="similarity">
    <text evidence="3">Belongs to the helicase family. RecQ subfamily.</text>
</comment>
<dbReference type="SMART" id="SM00956">
    <property type="entry name" value="RQC"/>
    <property type="match status" value="1"/>
</dbReference>
<keyword evidence="11" id="KW-0413">Isomerase</keyword>
<feature type="compositionally biased region" description="Basic residues" evidence="15">
    <location>
        <begin position="1500"/>
        <end position="1516"/>
    </location>
</feature>
<dbReference type="PANTHER" id="PTHR13710">
    <property type="entry name" value="DNA HELICASE RECQ FAMILY MEMBER"/>
    <property type="match status" value="1"/>
</dbReference>
<evidence type="ECO:0000256" key="4">
    <source>
        <dbReference type="ARBA" id="ARBA00022741"/>
    </source>
</evidence>
<dbReference type="GO" id="GO:0006260">
    <property type="term" value="P:DNA replication"/>
    <property type="evidence" value="ECO:0007669"/>
    <property type="project" value="InterPro"/>
</dbReference>
<evidence type="ECO:0000256" key="7">
    <source>
        <dbReference type="ARBA" id="ARBA00022806"/>
    </source>
</evidence>
<keyword evidence="8" id="KW-0067">ATP-binding</keyword>
<dbReference type="InterPro" id="IPR032284">
    <property type="entry name" value="RecQ_Zn-bd"/>
</dbReference>
<keyword evidence="6" id="KW-0378">Hydrolase</keyword>
<gene>
    <name evidence="19" type="ORF">C8Q69DRAFT_470696</name>
</gene>
<dbReference type="InterPro" id="IPR044876">
    <property type="entry name" value="HRDC_dom_sf"/>
</dbReference>
<feature type="compositionally biased region" description="Low complexity" evidence="15">
    <location>
        <begin position="1529"/>
        <end position="1547"/>
    </location>
</feature>
<feature type="domain" description="Helicase C-terminal" evidence="18">
    <location>
        <begin position="943"/>
        <end position="1089"/>
    </location>
</feature>
<comment type="caution">
    <text evidence="19">The sequence shown here is derived from an EMBL/GenBank/DDBJ whole genome shotgun (WGS) entry which is preliminary data.</text>
</comment>
<keyword evidence="7 19" id="KW-0347">Helicase</keyword>
<feature type="region of interest" description="Disordered" evidence="15">
    <location>
        <begin position="545"/>
        <end position="599"/>
    </location>
</feature>
<keyword evidence="4" id="KW-0547">Nucleotide-binding</keyword>
<dbReference type="FunFam" id="3.40.50.300:FF:001975">
    <property type="entry name" value="ATP-dependent DNA helicase"/>
    <property type="match status" value="1"/>
</dbReference>
<dbReference type="RefSeq" id="XP_028484226.1">
    <property type="nucleotide sequence ID" value="XM_028630858.1"/>
</dbReference>
<dbReference type="NCBIfam" id="TIGR00614">
    <property type="entry name" value="recQ_fam"/>
    <property type="match status" value="1"/>
</dbReference>
<feature type="compositionally biased region" description="Polar residues" evidence="15">
    <location>
        <begin position="1269"/>
        <end position="1280"/>
    </location>
</feature>
<dbReference type="SUPFAM" id="SSF47819">
    <property type="entry name" value="HRDC-like"/>
    <property type="match status" value="1"/>
</dbReference>
<feature type="region of interest" description="Disordered" evidence="15">
    <location>
        <begin position="685"/>
        <end position="704"/>
    </location>
</feature>
<dbReference type="PROSITE" id="PS51194">
    <property type="entry name" value="HELICASE_CTER"/>
    <property type="match status" value="1"/>
</dbReference>
<evidence type="ECO:0000256" key="8">
    <source>
        <dbReference type="ARBA" id="ARBA00022840"/>
    </source>
</evidence>
<dbReference type="CDD" id="cd18794">
    <property type="entry name" value="SF2_C_RecQ"/>
    <property type="match status" value="1"/>
</dbReference>
<dbReference type="InterPro" id="IPR002121">
    <property type="entry name" value="HRDC_dom"/>
</dbReference>
<dbReference type="GO" id="GO:0005634">
    <property type="term" value="C:nucleus"/>
    <property type="evidence" value="ECO:0007669"/>
    <property type="project" value="UniProtKB-SubCell"/>
</dbReference>
<feature type="compositionally biased region" description="Polar residues" evidence="15">
    <location>
        <begin position="546"/>
        <end position="563"/>
    </location>
</feature>
<dbReference type="SUPFAM" id="SSF46785">
    <property type="entry name" value="Winged helix' DNA-binding domain"/>
    <property type="match status" value="1"/>
</dbReference>
<name>A0A443HRY0_BYSSP</name>
<dbReference type="GO" id="GO:0005524">
    <property type="term" value="F:ATP binding"/>
    <property type="evidence" value="ECO:0007669"/>
    <property type="project" value="UniProtKB-KW"/>
</dbReference>
<evidence type="ECO:0000256" key="10">
    <source>
        <dbReference type="ARBA" id="ARBA00023204"/>
    </source>
</evidence>
<keyword evidence="10" id="KW-0234">DNA repair</keyword>
<dbReference type="Pfam" id="PF00271">
    <property type="entry name" value="Helicase_C"/>
    <property type="match status" value="1"/>
</dbReference>
<dbReference type="InterPro" id="IPR004589">
    <property type="entry name" value="DNA_helicase_ATP-dep_RecQ"/>
</dbReference>
<dbReference type="Gene3D" id="1.10.10.10">
    <property type="entry name" value="Winged helix-like DNA-binding domain superfamily/Winged helix DNA-binding domain"/>
    <property type="match status" value="1"/>
</dbReference>
<dbReference type="Pfam" id="PF00570">
    <property type="entry name" value="HRDC"/>
    <property type="match status" value="1"/>
</dbReference>
<dbReference type="FunFam" id="3.40.50.300:FF:000537">
    <property type="entry name" value="Bloom syndrome RecQ-like helicase"/>
    <property type="match status" value="1"/>
</dbReference>
<evidence type="ECO:0000259" key="18">
    <source>
        <dbReference type="PROSITE" id="PS51194"/>
    </source>
</evidence>
<organism evidence="19 20">
    <name type="scientific">Byssochlamys spectabilis</name>
    <name type="common">Paecilomyces variotii</name>
    <dbReference type="NCBI Taxonomy" id="264951"/>
    <lineage>
        <taxon>Eukaryota</taxon>
        <taxon>Fungi</taxon>
        <taxon>Dikarya</taxon>
        <taxon>Ascomycota</taxon>
        <taxon>Pezizomycotina</taxon>
        <taxon>Eurotiomycetes</taxon>
        <taxon>Eurotiomycetidae</taxon>
        <taxon>Eurotiales</taxon>
        <taxon>Thermoascaceae</taxon>
        <taxon>Paecilomyces</taxon>
    </lineage>
</organism>
<dbReference type="GO" id="GO:0009378">
    <property type="term" value="F:four-way junction helicase activity"/>
    <property type="evidence" value="ECO:0007669"/>
    <property type="project" value="TreeGrafter"/>
</dbReference>
<sequence length="1562" mass="174325">MTRNNLKQHLTWLLHRGPSLYPTLQLPKQSENCSAATRTELKQSQPDSELFVPATVDPQVVQLDNPTELGVGDIDNDGDRLRTDTDMARLQFAPQSATKPRLLSSSSPRTPTVNGNGHSMHSALRVEDRYSLKDHADNSKRSSSQASVKKQLPRRSPLPYVKSPIADIDEIDLTGEFDEDASSSTIEAFGEARRIWREDFASRAEPTEKRGKKRKSDEYTSDLLSPKKTNPRILSPKSGTKNELQDNFEDFQAPASPSPRKRTLSKKESQSPGKLGVKRKTPDLPRRAGSKRVIADSDDEECDGVATDSEIVELHSDDGLHPSFSQRASTSNSSLGKAGPRPKKQKDESGVTDNNLLAATVSRHQSTAKAHESATKISYLQTLPSPVTPSTQESRDDDVTKFLDMSSQKLDGLIKTFEASKEANAQIIYHRAMVGDSVDDLMAQNRMLIAKANAVEQLRNEKAAHDKFASQKDELKKAMIEIIKQGGDLSDQAAELAKSRSIAQELNAIEDRISSLLQTVDVFGAHESDSLPARTSEQDVLVEATQPFSKHTQPDKGQSSFTERNLEPKTRSPVSTAPALQASNFQSRSKDAICSSTEMSSHARYTAGSAFEDRETQYADDDDFMIDEEIFTRNMGTPEPIGRGMDEFDLDANDEAMLQAAEDLDTGFSSDDDLPVQNRKVFAETSGNATKLSSAKKPSADPALMMSHPWSKDVKAVMRDRFHLRGFRPNQLEAINATLGGKDTFVLMPTGGGKSLCYQLPSVINSGRTKGVTIVISPLLSLMEDQVSHLKRLDIKAFFINGEVEADHRNWLMQTLASSSAEKLIQLLYITPEMINKNKRLVDCLLTLHRRQKLARIVIDEAHCVSQWGHDFRPDYKELGEVRSQFPGVPVMALTATATENVKVDVMHNLGMRGCEIFLQSFNRPNLTYEVRKKAGAKDVLASIAETITTYYKGQSGIIYCLSRNDCQKVAEQLKKEYRIKAEFYHAGMDSSARANVQRLWQSGKCRVMVATIAFGMGIDKPDVRFVIHHSMPKSLEGYYQETGRAGRDGKRSGCYLYYGYRDVSTLRHMIDKGDGSWEQKDRQHQMLRNVVQFCENRSDCRRVQVLAYFNEPFRKEDCNSSCDNCKSDAVFETHDFSEHAALAVKLVRRLKDNKERVTLLQCVDIFRGVKNKKVKDQHRDLPEFGAGSDLELGEVERLFFRLLSEEAFKEHNHAVRKGITIQYIEPGRRAKDFESGRQQLKLQVRVSPNGKAKRKKHGTGVRAATEDYPQSTNVSSPILSASRRRAARKGTDAMQGPQLSEDEDSDGFERIRIAGKPERRERHTVGPPITGDEKMKELDSIHHMVVEDFVIRAKKECHDIMMKKGLRSQPFPDSILRDMAIRFPKNESELLAIGGIDSDKVERYGSQFLRLIRGAQQHYEDLKGEHNGVVHDPNHDTVIPISSDDEFSDDDLFADGVSNLDLDNTITSQYFEVPQDRPPTSRSTRRVMSRGSPAPSTKGRQRAATKGTTKRTWRKKGADSGTKKRASGSRSSAAKGGNSSASFAKKGNSKSAGPRIEMMPA</sequence>
<evidence type="ECO:0000256" key="15">
    <source>
        <dbReference type="SAM" id="MobiDB-lite"/>
    </source>
</evidence>
<dbReference type="InterPro" id="IPR014001">
    <property type="entry name" value="Helicase_ATP-bd"/>
</dbReference>
<dbReference type="InterPro" id="IPR010997">
    <property type="entry name" value="HRDC-like_sf"/>
</dbReference>
<dbReference type="EC" id="5.6.2.4" evidence="14"/>
<keyword evidence="9" id="KW-0238">DNA-binding</keyword>
<evidence type="ECO:0000313" key="19">
    <source>
        <dbReference type="EMBL" id="RWQ94581.1"/>
    </source>
</evidence>
<protein>
    <recommendedName>
        <fullName evidence="14">DNA 3'-5' helicase</fullName>
        <ecNumber evidence="14">5.6.2.4</ecNumber>
    </recommendedName>
</protein>
<dbReference type="InterPro" id="IPR036390">
    <property type="entry name" value="WH_DNA-bd_sf"/>
</dbReference>
<feature type="domain" description="HRDC" evidence="16">
    <location>
        <begin position="1340"/>
        <end position="1423"/>
    </location>
</feature>
<feature type="region of interest" description="Disordered" evidence="15">
    <location>
        <begin position="197"/>
        <end position="352"/>
    </location>
</feature>
<feature type="domain" description="Helicase ATP-binding" evidence="17">
    <location>
        <begin position="735"/>
        <end position="916"/>
    </location>
</feature>
<dbReference type="InterPro" id="IPR002464">
    <property type="entry name" value="DNA/RNA_helicase_DEAH_CS"/>
</dbReference>
<dbReference type="GO" id="GO:0003677">
    <property type="term" value="F:DNA binding"/>
    <property type="evidence" value="ECO:0007669"/>
    <property type="project" value="UniProtKB-KW"/>
</dbReference>
<dbReference type="VEuPathDB" id="FungiDB:C8Q69DRAFT_470696"/>
<comment type="catalytic activity">
    <reaction evidence="13">
        <text>Couples ATP hydrolysis with the unwinding of duplex DNA by translocating in the 3'-5' direction.</text>
        <dbReference type="EC" id="5.6.2.4"/>
    </reaction>
</comment>
<comment type="cofactor">
    <cofactor evidence="1">
        <name>Zn(2+)</name>
        <dbReference type="ChEBI" id="CHEBI:29105"/>
    </cofactor>
</comment>
<dbReference type="SMART" id="SM00490">
    <property type="entry name" value="HELICc"/>
    <property type="match status" value="1"/>
</dbReference>
<evidence type="ECO:0000256" key="11">
    <source>
        <dbReference type="ARBA" id="ARBA00023235"/>
    </source>
</evidence>
<keyword evidence="12" id="KW-0539">Nucleus</keyword>
<dbReference type="EMBL" id="RCNU01000007">
    <property type="protein sequence ID" value="RWQ94581.1"/>
    <property type="molecule type" value="Genomic_DNA"/>
</dbReference>
<dbReference type="InterPro" id="IPR001650">
    <property type="entry name" value="Helicase_C-like"/>
</dbReference>
<dbReference type="PANTHER" id="PTHR13710:SF153">
    <property type="entry name" value="RECQ-LIKE DNA HELICASE BLM"/>
    <property type="match status" value="1"/>
</dbReference>
<evidence type="ECO:0000256" key="12">
    <source>
        <dbReference type="ARBA" id="ARBA00023242"/>
    </source>
</evidence>
<feature type="region of interest" description="Disordered" evidence="15">
    <location>
        <begin position="92"/>
        <end position="163"/>
    </location>
</feature>
<dbReference type="GO" id="GO:0000724">
    <property type="term" value="P:double-strand break repair via homologous recombination"/>
    <property type="evidence" value="ECO:0007669"/>
    <property type="project" value="UniProtKB-ARBA"/>
</dbReference>
<dbReference type="Gene3D" id="1.10.150.80">
    <property type="entry name" value="HRDC domain"/>
    <property type="match status" value="1"/>
</dbReference>
<dbReference type="SUPFAM" id="SSF52540">
    <property type="entry name" value="P-loop containing nucleoside triphosphate hydrolases"/>
    <property type="match status" value="2"/>
</dbReference>
<dbReference type="GO" id="GO:0016787">
    <property type="term" value="F:hydrolase activity"/>
    <property type="evidence" value="ECO:0007669"/>
    <property type="project" value="UniProtKB-KW"/>
</dbReference>
<accession>A0A443HRY0</accession>
<feature type="compositionally biased region" description="Low complexity" evidence="15">
    <location>
        <begin position="100"/>
        <end position="112"/>
    </location>
</feature>
<keyword evidence="5" id="KW-0227">DNA damage</keyword>
<reference evidence="19 20" key="1">
    <citation type="journal article" date="2018" name="Front. Microbiol.">
        <title>Genomic and genetic insights into a cosmopolitan fungus, Paecilomyces variotii (Eurotiales).</title>
        <authorList>
            <person name="Urquhart A.S."/>
            <person name="Mondo S.J."/>
            <person name="Makela M.R."/>
            <person name="Hane J.K."/>
            <person name="Wiebenga A."/>
            <person name="He G."/>
            <person name="Mihaltcheva S."/>
            <person name="Pangilinan J."/>
            <person name="Lipzen A."/>
            <person name="Barry K."/>
            <person name="de Vries R.P."/>
            <person name="Grigoriev I.V."/>
            <person name="Idnurm A."/>
        </authorList>
    </citation>
    <scope>NUCLEOTIDE SEQUENCE [LARGE SCALE GENOMIC DNA]</scope>
    <source>
        <strain evidence="19 20">CBS 101075</strain>
    </source>
</reference>
<dbReference type="GO" id="GO:0005737">
    <property type="term" value="C:cytoplasm"/>
    <property type="evidence" value="ECO:0007669"/>
    <property type="project" value="TreeGrafter"/>
</dbReference>
<comment type="subcellular location">
    <subcellularLocation>
        <location evidence="2">Nucleus</location>
    </subcellularLocation>
</comment>
<dbReference type="PROSITE" id="PS50967">
    <property type="entry name" value="HRDC"/>
    <property type="match status" value="1"/>
</dbReference>
<dbReference type="FunFam" id="1.10.10.10:FF:000495">
    <property type="entry name" value="RecQ family helicase MusN"/>
    <property type="match status" value="1"/>
</dbReference>
<evidence type="ECO:0000256" key="1">
    <source>
        <dbReference type="ARBA" id="ARBA00001947"/>
    </source>
</evidence>
<evidence type="ECO:0000259" key="17">
    <source>
        <dbReference type="PROSITE" id="PS51192"/>
    </source>
</evidence>
<evidence type="ECO:0000256" key="14">
    <source>
        <dbReference type="ARBA" id="ARBA00034808"/>
    </source>
</evidence>
<evidence type="ECO:0000313" key="20">
    <source>
        <dbReference type="Proteomes" id="UP000283841"/>
    </source>
</evidence>
<feature type="region of interest" description="Disordered" evidence="15">
    <location>
        <begin position="1248"/>
        <end position="1307"/>
    </location>
</feature>
<dbReference type="STRING" id="264951.A0A443HRY0"/>
<dbReference type="GO" id="GO:0005694">
    <property type="term" value="C:chromosome"/>
    <property type="evidence" value="ECO:0007669"/>
    <property type="project" value="TreeGrafter"/>
</dbReference>
<evidence type="ECO:0000256" key="5">
    <source>
        <dbReference type="ARBA" id="ARBA00022763"/>
    </source>
</evidence>
<evidence type="ECO:0000256" key="3">
    <source>
        <dbReference type="ARBA" id="ARBA00005446"/>
    </source>
</evidence>
<dbReference type="InterPro" id="IPR018982">
    <property type="entry name" value="RQC_domain"/>
</dbReference>
<evidence type="ECO:0000256" key="2">
    <source>
        <dbReference type="ARBA" id="ARBA00004123"/>
    </source>
</evidence>
<dbReference type="PROSITE" id="PS00690">
    <property type="entry name" value="DEAH_ATP_HELICASE"/>
    <property type="match status" value="1"/>
</dbReference>
<dbReference type="Proteomes" id="UP000283841">
    <property type="component" value="Unassembled WGS sequence"/>
</dbReference>
<dbReference type="Gene3D" id="3.40.50.300">
    <property type="entry name" value="P-loop containing nucleotide triphosphate hydrolases"/>
    <property type="match status" value="2"/>
</dbReference>
<evidence type="ECO:0000256" key="6">
    <source>
        <dbReference type="ARBA" id="ARBA00022801"/>
    </source>
</evidence>
<dbReference type="Pfam" id="PF00270">
    <property type="entry name" value="DEAD"/>
    <property type="match status" value="1"/>
</dbReference>
<evidence type="ECO:0000259" key="16">
    <source>
        <dbReference type="PROSITE" id="PS50967"/>
    </source>
</evidence>
<dbReference type="InterPro" id="IPR027417">
    <property type="entry name" value="P-loop_NTPase"/>
</dbReference>
<dbReference type="PROSITE" id="PS51192">
    <property type="entry name" value="HELICASE_ATP_BIND_1"/>
    <property type="match status" value="1"/>
</dbReference>
<feature type="compositionally biased region" description="Basic and acidic residues" evidence="15">
    <location>
        <begin position="197"/>
        <end position="209"/>
    </location>
</feature>
<dbReference type="CDD" id="cd17920">
    <property type="entry name" value="DEXHc_RecQ"/>
    <property type="match status" value="1"/>
</dbReference>
<dbReference type="GO" id="GO:0043138">
    <property type="term" value="F:3'-5' DNA helicase activity"/>
    <property type="evidence" value="ECO:0007669"/>
    <property type="project" value="UniProtKB-EC"/>
</dbReference>
<dbReference type="Pfam" id="PF16124">
    <property type="entry name" value="RecQ_Zn_bind"/>
    <property type="match status" value="1"/>
</dbReference>
<dbReference type="InterPro" id="IPR036388">
    <property type="entry name" value="WH-like_DNA-bd_sf"/>
</dbReference>
<feature type="region of interest" description="Disordered" evidence="15">
    <location>
        <begin position="1474"/>
        <end position="1562"/>
    </location>
</feature>
<evidence type="ECO:0000256" key="9">
    <source>
        <dbReference type="ARBA" id="ARBA00023125"/>
    </source>
</evidence>
<proteinExistence type="inferred from homology"/>
<evidence type="ECO:0000256" key="13">
    <source>
        <dbReference type="ARBA" id="ARBA00034617"/>
    </source>
</evidence>